<feature type="binding site" evidence="18">
    <location>
        <begin position="65"/>
        <end position="70"/>
    </location>
    <ligand>
        <name>NAD(+)</name>
        <dbReference type="ChEBI" id="CHEBI:57540"/>
    </ligand>
</feature>
<keyword evidence="12 18" id="KW-0547">Nucleotide-binding</keyword>
<dbReference type="Pfam" id="PF01761">
    <property type="entry name" value="DHQ_synthase"/>
    <property type="match status" value="1"/>
</dbReference>
<comment type="cofactor">
    <cofactor evidence="2 18">
        <name>NAD(+)</name>
        <dbReference type="ChEBI" id="CHEBI:57540"/>
    </cofactor>
</comment>
<evidence type="ECO:0000256" key="10">
    <source>
        <dbReference type="ARBA" id="ARBA00022605"/>
    </source>
</evidence>
<evidence type="ECO:0000256" key="12">
    <source>
        <dbReference type="ARBA" id="ARBA00022741"/>
    </source>
</evidence>
<organism evidence="21">
    <name type="scientific">uncultured Sphingomonas sp</name>
    <dbReference type="NCBI Taxonomy" id="158754"/>
    <lineage>
        <taxon>Bacteria</taxon>
        <taxon>Pseudomonadati</taxon>
        <taxon>Pseudomonadota</taxon>
        <taxon>Alphaproteobacteria</taxon>
        <taxon>Sphingomonadales</taxon>
        <taxon>Sphingomonadaceae</taxon>
        <taxon>Sphingomonas</taxon>
        <taxon>environmental samples</taxon>
    </lineage>
</organism>
<dbReference type="UniPathway" id="UPA00053">
    <property type="reaction ID" value="UER00085"/>
</dbReference>
<evidence type="ECO:0000256" key="16">
    <source>
        <dbReference type="ARBA" id="ARBA00023239"/>
    </source>
</evidence>
<dbReference type="InterPro" id="IPR050071">
    <property type="entry name" value="Dehydroquinate_synthase"/>
</dbReference>
<dbReference type="Pfam" id="PF24621">
    <property type="entry name" value="DHQS_C"/>
    <property type="match status" value="1"/>
</dbReference>
<dbReference type="EC" id="4.2.3.4" evidence="7 18"/>
<dbReference type="InterPro" id="IPR030963">
    <property type="entry name" value="DHQ_synth_fam"/>
</dbReference>
<evidence type="ECO:0000256" key="2">
    <source>
        <dbReference type="ARBA" id="ARBA00001911"/>
    </source>
</evidence>
<evidence type="ECO:0000256" key="3">
    <source>
        <dbReference type="ARBA" id="ARBA00003485"/>
    </source>
</evidence>
<evidence type="ECO:0000256" key="18">
    <source>
        <dbReference type="HAMAP-Rule" id="MF_00110"/>
    </source>
</evidence>
<feature type="domain" description="3-dehydroquinate synthase C-terminal" evidence="20">
    <location>
        <begin position="175"/>
        <end position="321"/>
    </location>
</feature>
<evidence type="ECO:0000256" key="7">
    <source>
        <dbReference type="ARBA" id="ARBA00013031"/>
    </source>
</evidence>
<dbReference type="GO" id="GO:0009423">
    <property type="term" value="P:chorismate biosynthetic process"/>
    <property type="evidence" value="ECO:0007669"/>
    <property type="project" value="UniProtKB-UniRule"/>
</dbReference>
<evidence type="ECO:0000256" key="11">
    <source>
        <dbReference type="ARBA" id="ARBA00022723"/>
    </source>
</evidence>
<evidence type="ECO:0000256" key="14">
    <source>
        <dbReference type="ARBA" id="ARBA00023027"/>
    </source>
</evidence>
<comment type="catalytic activity">
    <reaction evidence="1 18">
        <text>7-phospho-2-dehydro-3-deoxy-D-arabino-heptonate = 3-dehydroquinate + phosphate</text>
        <dbReference type="Rhea" id="RHEA:21968"/>
        <dbReference type="ChEBI" id="CHEBI:32364"/>
        <dbReference type="ChEBI" id="CHEBI:43474"/>
        <dbReference type="ChEBI" id="CHEBI:58394"/>
        <dbReference type="EC" id="4.2.3.4"/>
    </reaction>
</comment>
<evidence type="ECO:0000256" key="13">
    <source>
        <dbReference type="ARBA" id="ARBA00022833"/>
    </source>
</evidence>
<comment type="caution">
    <text evidence="18">Lacks conserved residue(s) required for the propagation of feature annotation.</text>
</comment>
<dbReference type="Gene3D" id="3.40.50.1970">
    <property type="match status" value="1"/>
</dbReference>
<keyword evidence="16 18" id="KW-0456">Lyase</keyword>
<comment type="pathway">
    <text evidence="5 18">Metabolic intermediate biosynthesis; chorismate biosynthesis; chorismate from D-erythrose 4-phosphate and phosphoenolpyruvate: step 2/7.</text>
</comment>
<evidence type="ECO:0000256" key="5">
    <source>
        <dbReference type="ARBA" id="ARBA00004661"/>
    </source>
</evidence>
<name>A0A6J4SYD8_9SPHN</name>
<dbReference type="PANTHER" id="PTHR43622:SF7">
    <property type="entry name" value="3-DEHYDROQUINATE SYNTHASE, CHLOROPLASTIC"/>
    <property type="match status" value="1"/>
</dbReference>
<keyword evidence="15 18" id="KW-0057">Aromatic amino acid biosynthesis</keyword>
<feature type="binding site" evidence="18">
    <location>
        <position position="259"/>
    </location>
    <ligand>
        <name>Zn(2+)</name>
        <dbReference type="ChEBI" id="CHEBI:29105"/>
    </ligand>
</feature>
<evidence type="ECO:0000256" key="17">
    <source>
        <dbReference type="ARBA" id="ARBA00023285"/>
    </source>
</evidence>
<dbReference type="InterPro" id="IPR056179">
    <property type="entry name" value="DHQS_C"/>
</dbReference>
<feature type="binding site" evidence="18">
    <location>
        <position position="178"/>
    </location>
    <ligand>
        <name>Zn(2+)</name>
        <dbReference type="ChEBI" id="CHEBI:29105"/>
    </ligand>
</feature>
<evidence type="ECO:0000256" key="4">
    <source>
        <dbReference type="ARBA" id="ARBA00004496"/>
    </source>
</evidence>
<evidence type="ECO:0000259" key="19">
    <source>
        <dbReference type="Pfam" id="PF01761"/>
    </source>
</evidence>
<reference evidence="21" key="1">
    <citation type="submission" date="2020-02" db="EMBL/GenBank/DDBJ databases">
        <authorList>
            <person name="Meier V. D."/>
        </authorList>
    </citation>
    <scope>NUCLEOTIDE SEQUENCE</scope>
    <source>
        <strain evidence="21">AVDCRST_MAG62</strain>
    </source>
</reference>
<feature type="domain" description="3-dehydroquinate synthase N-terminal" evidence="19">
    <location>
        <begin position="62"/>
        <end position="173"/>
    </location>
</feature>
<dbReference type="GO" id="GO:0000166">
    <property type="term" value="F:nucleotide binding"/>
    <property type="evidence" value="ECO:0007669"/>
    <property type="project" value="UniProtKB-KW"/>
</dbReference>
<dbReference type="AlphaFoldDB" id="A0A6J4SYD8"/>
<dbReference type="PANTHER" id="PTHR43622">
    <property type="entry name" value="3-DEHYDROQUINATE SYNTHASE"/>
    <property type="match status" value="1"/>
</dbReference>
<dbReference type="GO" id="GO:0008652">
    <property type="term" value="P:amino acid biosynthetic process"/>
    <property type="evidence" value="ECO:0007669"/>
    <property type="project" value="UniProtKB-KW"/>
</dbReference>
<protein>
    <recommendedName>
        <fullName evidence="8 18">3-dehydroquinate synthase</fullName>
        <shortName evidence="18">DHQS</shortName>
        <ecNumber evidence="7 18">4.2.3.4</ecNumber>
    </recommendedName>
</protein>
<dbReference type="HAMAP" id="MF_00110">
    <property type="entry name" value="DHQ_synthase"/>
    <property type="match status" value="1"/>
</dbReference>
<keyword evidence="11 18" id="KW-0479">Metal-binding</keyword>
<feature type="binding site" evidence="18">
    <location>
        <position position="242"/>
    </location>
    <ligand>
        <name>Zn(2+)</name>
        <dbReference type="ChEBI" id="CHEBI:29105"/>
    </ligand>
</feature>
<comment type="similarity">
    <text evidence="6 18">Belongs to the sugar phosphate cyclases superfamily. Dehydroquinate synthase family.</text>
</comment>
<keyword evidence="10 18" id="KW-0028">Amino-acid biosynthesis</keyword>
<dbReference type="InterPro" id="IPR016037">
    <property type="entry name" value="DHQ_synth_AroB"/>
</dbReference>
<keyword evidence="9 18" id="KW-0963">Cytoplasm</keyword>
<evidence type="ECO:0000256" key="6">
    <source>
        <dbReference type="ARBA" id="ARBA00005412"/>
    </source>
</evidence>
<keyword evidence="13 18" id="KW-0862">Zinc</keyword>
<keyword evidence="17 18" id="KW-0170">Cobalt</keyword>
<dbReference type="SUPFAM" id="SSF56796">
    <property type="entry name" value="Dehydroquinate synthase-like"/>
    <property type="match status" value="1"/>
</dbReference>
<evidence type="ECO:0000259" key="20">
    <source>
        <dbReference type="Pfam" id="PF24621"/>
    </source>
</evidence>
<comment type="subcellular location">
    <subcellularLocation>
        <location evidence="4 18">Cytoplasm</location>
    </subcellularLocation>
</comment>
<dbReference type="GO" id="GO:0046872">
    <property type="term" value="F:metal ion binding"/>
    <property type="evidence" value="ECO:0007669"/>
    <property type="project" value="UniProtKB-KW"/>
</dbReference>
<accession>A0A6J4SYD8</accession>
<sequence>MTTIAVNAGGQRYDVVIGPLAAAADRLQQLARGRTLPVVSDARVWALHGQALAVLLPVRPLFVPEGEEAKQWPHLQALITRFTEFNLDRSTPVLALGGGSIGDLTGIAAGLFKRGCPVVHIPTTLLAQADSAVGGKTAIDAEGQKNLVGLFHQPALVLADPALLDTLDARQLRAGYAEVVKYGLIDDPAFFAWCEANGQALLAGDQALVEQAIATCIRAKARTVEHDVEDKIGTRALLNLGHTFGHAIESAAGLGTSLHGEAVALGMCLAHDFSVELGLCPQADAARVREHLASIGLPTTLAEMELERGRLLLLMSADKKNDAGKLKLVLTRGVGGAFLSDGVASGPLATFLEGAR</sequence>
<dbReference type="CDD" id="cd08195">
    <property type="entry name" value="DHQS"/>
    <property type="match status" value="1"/>
</dbReference>
<comment type="cofactor">
    <cofactor evidence="18">
        <name>Co(2+)</name>
        <dbReference type="ChEBI" id="CHEBI:48828"/>
    </cofactor>
    <cofactor evidence="18">
        <name>Zn(2+)</name>
        <dbReference type="ChEBI" id="CHEBI:29105"/>
    </cofactor>
    <text evidence="18">Binds 1 divalent metal cation per subunit. Can use either Co(2+) or Zn(2+).</text>
</comment>
<evidence type="ECO:0000256" key="15">
    <source>
        <dbReference type="ARBA" id="ARBA00023141"/>
    </source>
</evidence>
<dbReference type="EMBL" id="CADCWB010000046">
    <property type="protein sequence ID" value="CAA9508425.1"/>
    <property type="molecule type" value="Genomic_DNA"/>
</dbReference>
<dbReference type="GO" id="GO:0005737">
    <property type="term" value="C:cytoplasm"/>
    <property type="evidence" value="ECO:0007669"/>
    <property type="project" value="UniProtKB-SubCell"/>
</dbReference>
<feature type="binding site" evidence="18">
    <location>
        <begin position="123"/>
        <end position="124"/>
    </location>
    <ligand>
        <name>NAD(+)</name>
        <dbReference type="ChEBI" id="CHEBI:57540"/>
    </ligand>
</feature>
<evidence type="ECO:0000256" key="9">
    <source>
        <dbReference type="ARBA" id="ARBA00022490"/>
    </source>
</evidence>
<dbReference type="PIRSF" id="PIRSF001455">
    <property type="entry name" value="DHQ_synth"/>
    <property type="match status" value="1"/>
</dbReference>
<dbReference type="GO" id="GO:0009073">
    <property type="term" value="P:aromatic amino acid family biosynthetic process"/>
    <property type="evidence" value="ECO:0007669"/>
    <property type="project" value="UniProtKB-KW"/>
</dbReference>
<evidence type="ECO:0000256" key="8">
    <source>
        <dbReference type="ARBA" id="ARBA00017684"/>
    </source>
</evidence>
<keyword evidence="14 18" id="KW-0520">NAD</keyword>
<proteinExistence type="inferred from homology"/>
<dbReference type="GO" id="GO:0003856">
    <property type="term" value="F:3-dehydroquinate synthase activity"/>
    <property type="evidence" value="ECO:0007669"/>
    <property type="project" value="UniProtKB-UniRule"/>
</dbReference>
<gene>
    <name evidence="18" type="primary">aroB</name>
    <name evidence="21" type="ORF">AVDCRST_MAG62-374</name>
</gene>
<dbReference type="InterPro" id="IPR030960">
    <property type="entry name" value="DHQS/DOIS_N"/>
</dbReference>
<feature type="binding site" evidence="18">
    <location>
        <position position="145"/>
    </location>
    <ligand>
        <name>NAD(+)</name>
        <dbReference type="ChEBI" id="CHEBI:57540"/>
    </ligand>
</feature>
<feature type="binding site" evidence="18">
    <location>
        <position position="136"/>
    </location>
    <ligand>
        <name>NAD(+)</name>
        <dbReference type="ChEBI" id="CHEBI:57540"/>
    </ligand>
</feature>
<dbReference type="Gene3D" id="1.20.1090.10">
    <property type="entry name" value="Dehydroquinate synthase-like - alpha domain"/>
    <property type="match status" value="1"/>
</dbReference>
<evidence type="ECO:0000313" key="21">
    <source>
        <dbReference type="EMBL" id="CAA9508425.1"/>
    </source>
</evidence>
<comment type="function">
    <text evidence="3 18">Catalyzes the conversion of 3-deoxy-D-arabino-heptulosonate 7-phosphate (DAHP) to dehydroquinate (DHQ).</text>
</comment>
<evidence type="ECO:0000256" key="1">
    <source>
        <dbReference type="ARBA" id="ARBA00001393"/>
    </source>
</evidence>